<organism evidence="9 10">
    <name type="scientific">Janthinobacterium tructae</name>
    <dbReference type="NCBI Taxonomy" id="2590869"/>
    <lineage>
        <taxon>Bacteria</taxon>
        <taxon>Pseudomonadati</taxon>
        <taxon>Pseudomonadota</taxon>
        <taxon>Betaproteobacteria</taxon>
        <taxon>Burkholderiales</taxon>
        <taxon>Oxalobacteraceae</taxon>
        <taxon>Janthinobacterium</taxon>
    </lineage>
</organism>
<keyword evidence="6 7" id="KW-0676">Redox-active center</keyword>
<dbReference type="InterPro" id="IPR033954">
    <property type="entry name" value="DiS-bond_Isoase_DsbC/G"/>
</dbReference>
<dbReference type="InterPro" id="IPR009094">
    <property type="entry name" value="DiS-bond_isomerase_DsbC/G_N_sf"/>
</dbReference>
<gene>
    <name evidence="9" type="ORF">FJQ89_07270</name>
</gene>
<dbReference type="GO" id="GO:0042597">
    <property type="term" value="C:periplasmic space"/>
    <property type="evidence" value="ECO:0007669"/>
    <property type="project" value="UniProtKB-SubCell"/>
</dbReference>
<evidence type="ECO:0000256" key="5">
    <source>
        <dbReference type="ARBA" id="ARBA00023157"/>
    </source>
</evidence>
<dbReference type="AlphaFoldDB" id="A0A4Y6RCP5"/>
<keyword evidence="5" id="KW-1015">Disulfide bond</keyword>
<dbReference type="InterPro" id="IPR012336">
    <property type="entry name" value="Thioredoxin-like_fold"/>
</dbReference>
<comment type="similarity">
    <text evidence="2 7">Belongs to the thioredoxin family. DsbC subfamily.</text>
</comment>
<dbReference type="KEGG" id="jas:FJQ89_07270"/>
<evidence type="ECO:0000256" key="4">
    <source>
        <dbReference type="ARBA" id="ARBA00022764"/>
    </source>
</evidence>
<dbReference type="InterPro" id="IPR036249">
    <property type="entry name" value="Thioredoxin-like_sf"/>
</dbReference>
<dbReference type="InterPro" id="IPR051470">
    <property type="entry name" value="Thiol:disulfide_interchange"/>
</dbReference>
<reference evidence="9 10" key="1">
    <citation type="submission" date="2019-06" db="EMBL/GenBank/DDBJ databases">
        <title>Complete genome sequence of Janthinobacterium sp. SNU WT3 isolated from diseased rainbow trout.</title>
        <authorList>
            <person name="Oh W.T."/>
            <person name="Park S.C."/>
        </authorList>
    </citation>
    <scope>NUCLEOTIDE SEQUENCE [LARGE SCALE GENOMIC DNA]</scope>
    <source>
        <strain evidence="9 10">SNU WT3</strain>
    </source>
</reference>
<dbReference type="Gene3D" id="3.40.30.10">
    <property type="entry name" value="Glutaredoxin"/>
    <property type="match status" value="1"/>
</dbReference>
<accession>A0A4Y6RCP5</accession>
<dbReference type="PROSITE" id="PS51352">
    <property type="entry name" value="THIOREDOXIN_2"/>
    <property type="match status" value="1"/>
</dbReference>
<keyword evidence="4 7" id="KW-0574">Periplasm</keyword>
<evidence type="ECO:0000313" key="9">
    <source>
        <dbReference type="EMBL" id="QDG70237.1"/>
    </source>
</evidence>
<evidence type="ECO:0000256" key="6">
    <source>
        <dbReference type="ARBA" id="ARBA00023284"/>
    </source>
</evidence>
<dbReference type="InterPro" id="IPR013766">
    <property type="entry name" value="Thioredoxin_domain"/>
</dbReference>
<keyword evidence="10" id="KW-1185">Reference proteome</keyword>
<proteinExistence type="inferred from homology"/>
<evidence type="ECO:0000259" key="8">
    <source>
        <dbReference type="PROSITE" id="PS51352"/>
    </source>
</evidence>
<dbReference type="CDD" id="cd03020">
    <property type="entry name" value="DsbA_DsbC_DsbG"/>
    <property type="match status" value="1"/>
</dbReference>
<dbReference type="RefSeq" id="WP_141169667.1">
    <property type="nucleotide sequence ID" value="NZ_CP041185.1"/>
</dbReference>
<dbReference type="SUPFAM" id="SSF54423">
    <property type="entry name" value="DsbC/DsbG N-terminal domain-like"/>
    <property type="match status" value="1"/>
</dbReference>
<dbReference type="Proteomes" id="UP000316665">
    <property type="component" value="Chromosome"/>
</dbReference>
<feature type="signal peptide" evidence="7">
    <location>
        <begin position="1"/>
        <end position="22"/>
    </location>
</feature>
<dbReference type="PANTHER" id="PTHR35272">
    <property type="entry name" value="THIOL:DISULFIDE INTERCHANGE PROTEIN DSBC-RELATED"/>
    <property type="match status" value="1"/>
</dbReference>
<dbReference type="Pfam" id="PF10411">
    <property type="entry name" value="DsbC_N"/>
    <property type="match status" value="1"/>
</dbReference>
<dbReference type="PANTHER" id="PTHR35272:SF3">
    <property type="entry name" value="THIOL:DISULFIDE INTERCHANGE PROTEIN DSBC"/>
    <property type="match status" value="1"/>
</dbReference>
<evidence type="ECO:0000256" key="3">
    <source>
        <dbReference type="ARBA" id="ARBA00022729"/>
    </source>
</evidence>
<dbReference type="Pfam" id="PF13098">
    <property type="entry name" value="Thioredoxin_2"/>
    <property type="match status" value="1"/>
</dbReference>
<dbReference type="EMBL" id="CP041185">
    <property type="protein sequence ID" value="QDG70237.1"/>
    <property type="molecule type" value="Genomic_DNA"/>
</dbReference>
<evidence type="ECO:0000256" key="7">
    <source>
        <dbReference type="RuleBase" id="RU364038"/>
    </source>
</evidence>
<dbReference type="SUPFAM" id="SSF52833">
    <property type="entry name" value="Thioredoxin-like"/>
    <property type="match status" value="1"/>
</dbReference>
<dbReference type="InterPro" id="IPR018950">
    <property type="entry name" value="DiS-bond_isomerase_DsbC/G_N"/>
</dbReference>
<comment type="function">
    <text evidence="7">Required for disulfide bond formation in some periplasmic proteins. Acts by transferring its disulfide bond to other proteins and is reduced in the process.</text>
</comment>
<sequence>MTKLTRLGLAALTCAATLVAHASTAEDTLLAALKQTYPGTAFDTVTATPIPHVFEVWMGDNVGFVAETRPDYMIFGRLVDLRAMRDLTAPKLQQRTNAANPAAPTAAAIDVRQLPLADAIVSTQGKGERVLYLFTDPHCPYCRQLEPELVKVPNLRIYNFMVPFQDQALPVRIWCAADRLAAWRSAVSGTLDGQSAPVRCVHPLDRNLALASKLGVQGTPTLIFADGARETGFIRAGEIEALLTQAVSSRQSSKNLKE</sequence>
<dbReference type="OrthoDB" id="12976at2"/>
<evidence type="ECO:0000256" key="2">
    <source>
        <dbReference type="ARBA" id="ARBA00009813"/>
    </source>
</evidence>
<feature type="chain" id="PRO_5021493731" description="Thiol:disulfide interchange protein" evidence="7">
    <location>
        <begin position="23"/>
        <end position="258"/>
    </location>
</feature>
<evidence type="ECO:0000256" key="1">
    <source>
        <dbReference type="ARBA" id="ARBA00004418"/>
    </source>
</evidence>
<keyword evidence="3 7" id="KW-0732">Signal</keyword>
<comment type="subcellular location">
    <subcellularLocation>
        <location evidence="1 7">Periplasm</location>
    </subcellularLocation>
</comment>
<feature type="domain" description="Thioredoxin" evidence="8">
    <location>
        <begin position="97"/>
        <end position="248"/>
    </location>
</feature>
<protein>
    <recommendedName>
        <fullName evidence="7">Thiol:disulfide interchange protein</fullName>
    </recommendedName>
</protein>
<name>A0A4Y6RCP5_9BURK</name>
<evidence type="ECO:0000313" key="10">
    <source>
        <dbReference type="Proteomes" id="UP000316665"/>
    </source>
</evidence>